<dbReference type="EMBL" id="CAXIEN010000143">
    <property type="protein sequence ID" value="CAL1281408.1"/>
    <property type="molecule type" value="Genomic_DNA"/>
</dbReference>
<keyword evidence="1" id="KW-1133">Transmembrane helix</keyword>
<evidence type="ECO:0000313" key="5">
    <source>
        <dbReference type="Proteomes" id="UP001497382"/>
    </source>
</evidence>
<evidence type="ECO:0000256" key="2">
    <source>
        <dbReference type="SAM" id="SignalP"/>
    </source>
</evidence>
<keyword evidence="2" id="KW-0732">Signal</keyword>
<dbReference type="Proteomes" id="UP001497382">
    <property type="component" value="Unassembled WGS sequence"/>
</dbReference>
<keyword evidence="1" id="KW-0472">Membrane</keyword>
<feature type="chain" id="PRO_5043337439" description="Nose resistant-to-fluoxetine protein N-terminal domain-containing protein" evidence="2">
    <location>
        <begin position="22"/>
        <end position="740"/>
    </location>
</feature>
<feature type="signal peptide" evidence="2">
    <location>
        <begin position="1"/>
        <end position="21"/>
    </location>
</feature>
<dbReference type="SMART" id="SM00703">
    <property type="entry name" value="NRF"/>
    <property type="match status" value="1"/>
</dbReference>
<feature type="transmembrane region" description="Helical" evidence="1">
    <location>
        <begin position="551"/>
        <end position="571"/>
    </location>
</feature>
<feature type="transmembrane region" description="Helical" evidence="1">
    <location>
        <begin position="231"/>
        <end position="252"/>
    </location>
</feature>
<feature type="transmembrane region" description="Helical" evidence="1">
    <location>
        <begin position="302"/>
        <end position="325"/>
    </location>
</feature>
<evidence type="ECO:0000259" key="3">
    <source>
        <dbReference type="SMART" id="SM00703"/>
    </source>
</evidence>
<name>A0AAV2ABR3_9ARAC</name>
<feature type="transmembrane region" description="Helical" evidence="1">
    <location>
        <begin position="624"/>
        <end position="645"/>
    </location>
</feature>
<keyword evidence="5" id="KW-1185">Reference proteome</keyword>
<evidence type="ECO:0000256" key="1">
    <source>
        <dbReference type="SAM" id="Phobius"/>
    </source>
</evidence>
<protein>
    <recommendedName>
        <fullName evidence="3">Nose resistant-to-fluoxetine protein N-terminal domain-containing protein</fullName>
    </recommendedName>
</protein>
<comment type="caution">
    <text evidence="4">The sequence shown here is derived from an EMBL/GenBank/DDBJ whole genome shotgun (WGS) entry which is preliminary data.</text>
</comment>
<accession>A0AAV2ABR3</accession>
<dbReference type="PANTHER" id="PTHR11161">
    <property type="entry name" value="O-ACYLTRANSFERASE"/>
    <property type="match status" value="1"/>
</dbReference>
<dbReference type="InterPro" id="IPR006621">
    <property type="entry name" value="Nose-resist-to-fluoxetine_N"/>
</dbReference>
<feature type="transmembrane region" description="Helical" evidence="1">
    <location>
        <begin position="512"/>
        <end position="539"/>
    </location>
</feature>
<sequence length="740" mass="84440">MHLSIGFVIISTLFYGTPVKSIATENKSDVLESWVKLDNTLKGAVQSAIKKLMPMILESSGEVNLTSQCIQQCLQLVTGLRSLKKWAFSFVDSSAKLSDGILSGTLSSFGEYDQCLETTVPHSRKKDEILFQGQYCMVELKLPLPPKTKRYRLHDRLEELRNFSGTEVVKFLTTKAHLMYYYPIKMGLCIPSGCTKEDLNNILSYAAGKFDANAKVSYCEKEQKQVSLHGIQIFAIFSICFLISLVFVGSWMEMHSKNVVTKNLYYRILLSFSAISNFKRLLSTKSSMENFRCLHGFRFLTIMWVVYGHAYLFPGMFALSYRLLFRIPERASAPAAQVIVNGSEAVDVFFFIAGMLVCYFTVQRVKLEKKRFNFPMFVLHRLCRIVPVVYFIILISFLAPMLGSGPAFHEVMQNTFYTCYEQWWRNALFINNFFYSDDMCLKETWYVSCDIQLYLISIIVILPLIRSQKIGLALNSFIILMSIAYTGIMTYIHDLSPTITITHMNSDDKYVFFLHSYANVLSRAGPYFIGVFTGYLLVTKPHMKISKKIQVIGWTLATLSSGMIIFATAIWHNVRPASFLEILMYSAVYKVAFTGGIAWVAFCCITGHGGFVNKLLSWKVWMPLSKLVFLTYLIEPMFQITYIANFGSTQEFSHFHLAVQFFGFLCISTLLALVCNLLVESPFLSLEKIVFDSDSEREEKERINDNRIIDVKSEEGKIINGTMEMVTSERGIDNKNFNSC</sequence>
<keyword evidence="1" id="KW-0812">Transmembrane</keyword>
<reference evidence="4 5" key="1">
    <citation type="submission" date="2024-04" db="EMBL/GenBank/DDBJ databases">
        <authorList>
            <person name="Rising A."/>
            <person name="Reimegard J."/>
            <person name="Sonavane S."/>
            <person name="Akerstrom W."/>
            <person name="Nylinder S."/>
            <person name="Hedman E."/>
            <person name="Kallberg Y."/>
        </authorList>
    </citation>
    <scope>NUCLEOTIDE SEQUENCE [LARGE SCALE GENOMIC DNA]</scope>
</reference>
<evidence type="ECO:0000313" key="4">
    <source>
        <dbReference type="EMBL" id="CAL1281408.1"/>
    </source>
</evidence>
<feature type="transmembrane region" description="Helical" evidence="1">
    <location>
        <begin position="445"/>
        <end position="465"/>
    </location>
</feature>
<feature type="transmembrane region" description="Helical" evidence="1">
    <location>
        <begin position="591"/>
        <end position="612"/>
    </location>
</feature>
<organism evidence="4 5">
    <name type="scientific">Larinioides sclopetarius</name>
    <dbReference type="NCBI Taxonomy" id="280406"/>
    <lineage>
        <taxon>Eukaryota</taxon>
        <taxon>Metazoa</taxon>
        <taxon>Ecdysozoa</taxon>
        <taxon>Arthropoda</taxon>
        <taxon>Chelicerata</taxon>
        <taxon>Arachnida</taxon>
        <taxon>Araneae</taxon>
        <taxon>Araneomorphae</taxon>
        <taxon>Entelegynae</taxon>
        <taxon>Araneoidea</taxon>
        <taxon>Araneidae</taxon>
        <taxon>Larinioides</taxon>
    </lineage>
</organism>
<gene>
    <name evidence="4" type="ORF">LARSCL_LOCUS11547</name>
</gene>
<proteinExistence type="predicted"/>
<feature type="transmembrane region" description="Helical" evidence="1">
    <location>
        <begin position="382"/>
        <end position="402"/>
    </location>
</feature>
<dbReference type="PANTHER" id="PTHR11161:SF0">
    <property type="entry name" value="O-ACYLTRANSFERASE LIKE PROTEIN"/>
    <property type="match status" value="1"/>
</dbReference>
<feature type="transmembrane region" description="Helical" evidence="1">
    <location>
        <begin position="345"/>
        <end position="362"/>
    </location>
</feature>
<feature type="domain" description="Nose resistant-to-fluoxetine protein N-terminal" evidence="3">
    <location>
        <begin position="66"/>
        <end position="221"/>
    </location>
</feature>
<feature type="transmembrane region" description="Helical" evidence="1">
    <location>
        <begin position="657"/>
        <end position="679"/>
    </location>
</feature>
<dbReference type="Pfam" id="PF20146">
    <property type="entry name" value="NRF"/>
    <property type="match status" value="1"/>
</dbReference>
<feature type="transmembrane region" description="Helical" evidence="1">
    <location>
        <begin position="472"/>
        <end position="492"/>
    </location>
</feature>
<dbReference type="AlphaFoldDB" id="A0AAV2ABR3"/>
<dbReference type="InterPro" id="IPR052728">
    <property type="entry name" value="O2_lipid_transport_reg"/>
</dbReference>